<comment type="caution">
    <text evidence="3">The sequence shown here is derived from an EMBL/GenBank/DDBJ whole genome shotgun (WGS) entry which is preliminary data.</text>
</comment>
<feature type="chain" id="PRO_5041926657" evidence="2">
    <location>
        <begin position="18"/>
        <end position="198"/>
    </location>
</feature>
<gene>
    <name evidence="3" type="ORF">B0H16DRAFT_54608</name>
</gene>
<protein>
    <submittedName>
        <fullName evidence="3">Uncharacterized protein</fullName>
    </submittedName>
</protein>
<feature type="region of interest" description="Disordered" evidence="1">
    <location>
        <begin position="178"/>
        <end position="198"/>
    </location>
</feature>
<feature type="signal peptide" evidence="2">
    <location>
        <begin position="1"/>
        <end position="17"/>
    </location>
</feature>
<reference evidence="3" key="1">
    <citation type="submission" date="2023-03" db="EMBL/GenBank/DDBJ databases">
        <title>Massive genome expansion in bonnet fungi (Mycena s.s.) driven by repeated elements and novel gene families across ecological guilds.</title>
        <authorList>
            <consortium name="Lawrence Berkeley National Laboratory"/>
            <person name="Harder C.B."/>
            <person name="Miyauchi S."/>
            <person name="Viragh M."/>
            <person name="Kuo A."/>
            <person name="Thoen E."/>
            <person name="Andreopoulos B."/>
            <person name="Lu D."/>
            <person name="Skrede I."/>
            <person name="Drula E."/>
            <person name="Henrissat B."/>
            <person name="Morin E."/>
            <person name="Kohler A."/>
            <person name="Barry K."/>
            <person name="LaButti K."/>
            <person name="Morin E."/>
            <person name="Salamov A."/>
            <person name="Lipzen A."/>
            <person name="Mereny Z."/>
            <person name="Hegedus B."/>
            <person name="Baldrian P."/>
            <person name="Stursova M."/>
            <person name="Weitz H."/>
            <person name="Taylor A."/>
            <person name="Grigoriev I.V."/>
            <person name="Nagy L.G."/>
            <person name="Martin F."/>
            <person name="Kauserud H."/>
        </authorList>
    </citation>
    <scope>NUCLEOTIDE SEQUENCE</scope>
    <source>
        <strain evidence="3">CBHHK182m</strain>
    </source>
</reference>
<evidence type="ECO:0000313" key="3">
    <source>
        <dbReference type="EMBL" id="KAJ7740573.1"/>
    </source>
</evidence>
<evidence type="ECO:0000313" key="4">
    <source>
        <dbReference type="Proteomes" id="UP001215598"/>
    </source>
</evidence>
<organism evidence="3 4">
    <name type="scientific">Mycena metata</name>
    <dbReference type="NCBI Taxonomy" id="1033252"/>
    <lineage>
        <taxon>Eukaryota</taxon>
        <taxon>Fungi</taxon>
        <taxon>Dikarya</taxon>
        <taxon>Basidiomycota</taxon>
        <taxon>Agaricomycotina</taxon>
        <taxon>Agaricomycetes</taxon>
        <taxon>Agaricomycetidae</taxon>
        <taxon>Agaricales</taxon>
        <taxon>Marasmiineae</taxon>
        <taxon>Mycenaceae</taxon>
        <taxon>Mycena</taxon>
    </lineage>
</organism>
<name>A0AAD7IDD7_9AGAR</name>
<keyword evidence="2" id="KW-0732">Signal</keyword>
<dbReference type="Proteomes" id="UP001215598">
    <property type="component" value="Unassembled WGS sequence"/>
</dbReference>
<dbReference type="AlphaFoldDB" id="A0AAD7IDD7"/>
<accession>A0AAD7IDD7</accession>
<sequence>MMNFGLLLLSIAAAVSAAELSTVTLDCACSRPLTFKLMMPPSHRRHLHGPYGHQQRYHIFSRRSLYRPARRRAPLARPRLSAIDTPRECQRNSIWIRMYRRHGNRSDRYGERGLSLWQCVHPDRHHSNEQTPGPGVLPRGWIRVWLKRVRAAGEYPAGVCGAAHLCHVQLSAGTVRIPRWNAGPPERTIKRGPPGPGK</sequence>
<evidence type="ECO:0000256" key="2">
    <source>
        <dbReference type="SAM" id="SignalP"/>
    </source>
</evidence>
<evidence type="ECO:0000256" key="1">
    <source>
        <dbReference type="SAM" id="MobiDB-lite"/>
    </source>
</evidence>
<proteinExistence type="predicted"/>
<keyword evidence="4" id="KW-1185">Reference proteome</keyword>
<dbReference type="EMBL" id="JARKIB010000102">
    <property type="protein sequence ID" value="KAJ7740573.1"/>
    <property type="molecule type" value="Genomic_DNA"/>
</dbReference>